<dbReference type="KEGG" id="nyu:D7D52_35740"/>
<dbReference type="SUPFAM" id="SSF52980">
    <property type="entry name" value="Restriction endonuclease-like"/>
    <property type="match status" value="1"/>
</dbReference>
<organism evidence="1 2">
    <name type="scientific">Nocardia yunnanensis</name>
    <dbReference type="NCBI Taxonomy" id="2382165"/>
    <lineage>
        <taxon>Bacteria</taxon>
        <taxon>Bacillati</taxon>
        <taxon>Actinomycetota</taxon>
        <taxon>Actinomycetes</taxon>
        <taxon>Mycobacteriales</taxon>
        <taxon>Nocardiaceae</taxon>
        <taxon>Nocardia</taxon>
    </lineage>
</organism>
<proteinExistence type="predicted"/>
<protein>
    <recommendedName>
        <fullName evidence="3">DUF559 domain-containing protein</fullName>
    </recommendedName>
</protein>
<dbReference type="AlphaFoldDB" id="A0A386ZL13"/>
<accession>A0A386ZL13</accession>
<sequence>MRTGCVRIAPDTYVVKGVSLDARGRAQAALEWGGDGAVLAGCSAAVMVGARWMEDRPAEVVVPRRARPPADVLVYRDVIPEEEIIEVGGLRCTAPARTAFDLARRQRFGAAIELLDSLFHATGLTAADVEAVAACHPHTRNCRNLPRVLSYVDGGAESIPETRTRLLLQRAGFPKPTTQIRIERDGIAFARIDMGWPRWKVGVEYEGAQHWTTPAQFTHDIDRYHALSTLGWLIIRVSATHLAHPEIILPRISDALHHHGYPR</sequence>
<evidence type="ECO:0000313" key="1">
    <source>
        <dbReference type="EMBL" id="AYF78297.1"/>
    </source>
</evidence>
<dbReference type="EMBL" id="CP032568">
    <property type="protein sequence ID" value="AYF78297.1"/>
    <property type="molecule type" value="Genomic_DNA"/>
</dbReference>
<dbReference type="Gene3D" id="3.40.960.10">
    <property type="entry name" value="VSR Endonuclease"/>
    <property type="match status" value="1"/>
</dbReference>
<dbReference type="Proteomes" id="UP000267164">
    <property type="component" value="Chromosome"/>
</dbReference>
<keyword evidence="2" id="KW-1185">Reference proteome</keyword>
<dbReference type="InterPro" id="IPR011335">
    <property type="entry name" value="Restrct_endonuc-II-like"/>
</dbReference>
<evidence type="ECO:0000313" key="2">
    <source>
        <dbReference type="Proteomes" id="UP000267164"/>
    </source>
</evidence>
<name>A0A386ZL13_9NOCA</name>
<gene>
    <name evidence="1" type="ORF">D7D52_35740</name>
</gene>
<evidence type="ECO:0008006" key="3">
    <source>
        <dbReference type="Google" id="ProtNLM"/>
    </source>
</evidence>
<reference evidence="1 2" key="1">
    <citation type="submission" date="2018-09" db="EMBL/GenBank/DDBJ databases">
        <title>Nocardia yunnanensis sp. nov., an actinomycete isolated from a soil sample.</title>
        <authorList>
            <person name="Zhang J."/>
        </authorList>
    </citation>
    <scope>NUCLEOTIDE SEQUENCE [LARGE SCALE GENOMIC DNA]</scope>
    <source>
        <strain evidence="1 2">CFHS0054</strain>
    </source>
</reference>
<dbReference type="OrthoDB" id="3173471at2"/>